<dbReference type="EMBL" id="KN822807">
    <property type="protein sequence ID" value="KIM50030.1"/>
    <property type="molecule type" value="Genomic_DNA"/>
</dbReference>
<dbReference type="HOGENOM" id="CLU_2639566_0_0_1"/>
<dbReference type="OrthoDB" id="2678661at2759"/>
<dbReference type="AlphaFoldDB" id="A0A0C3CMX0"/>
<name>A0A0C3CMX0_9AGAM</name>
<reference evidence="1 2" key="1">
    <citation type="submission" date="2014-04" db="EMBL/GenBank/DDBJ databases">
        <authorList>
            <consortium name="DOE Joint Genome Institute"/>
            <person name="Kuo A."/>
            <person name="Kohler A."/>
            <person name="Nagy L.G."/>
            <person name="Floudas D."/>
            <person name="Copeland A."/>
            <person name="Barry K.W."/>
            <person name="Cichocki N."/>
            <person name="Veneault-Fourrey C."/>
            <person name="LaButti K."/>
            <person name="Lindquist E.A."/>
            <person name="Lipzen A."/>
            <person name="Lundell T."/>
            <person name="Morin E."/>
            <person name="Murat C."/>
            <person name="Sun H."/>
            <person name="Tunlid A."/>
            <person name="Henrissat B."/>
            <person name="Grigoriev I.V."/>
            <person name="Hibbett D.S."/>
            <person name="Martin F."/>
            <person name="Nordberg H.P."/>
            <person name="Cantor M.N."/>
            <person name="Hua S.X."/>
        </authorList>
    </citation>
    <scope>NUCLEOTIDE SEQUENCE [LARGE SCALE GENOMIC DNA]</scope>
    <source>
        <strain evidence="1 2">Foug A</strain>
    </source>
</reference>
<gene>
    <name evidence="1" type="ORF">SCLCIDRAFT_1190572</name>
</gene>
<accession>A0A0C3CMX0</accession>
<sequence length="77" mass="8751">MAGTISIAACIRAILYFMDAVGLNLPLFLDYLSWGDVECVQDPQIWYEHTALMVSDKLPKILKRWLSPPWSADTHDV</sequence>
<dbReference type="InParanoid" id="A0A0C3CMX0"/>
<proteinExistence type="predicted"/>
<reference evidence="2" key="2">
    <citation type="submission" date="2015-01" db="EMBL/GenBank/DDBJ databases">
        <title>Evolutionary Origins and Diversification of the Mycorrhizal Mutualists.</title>
        <authorList>
            <consortium name="DOE Joint Genome Institute"/>
            <consortium name="Mycorrhizal Genomics Consortium"/>
            <person name="Kohler A."/>
            <person name="Kuo A."/>
            <person name="Nagy L.G."/>
            <person name="Floudas D."/>
            <person name="Copeland A."/>
            <person name="Barry K.W."/>
            <person name="Cichocki N."/>
            <person name="Veneault-Fourrey C."/>
            <person name="LaButti K."/>
            <person name="Lindquist E.A."/>
            <person name="Lipzen A."/>
            <person name="Lundell T."/>
            <person name="Morin E."/>
            <person name="Murat C."/>
            <person name="Riley R."/>
            <person name="Ohm R."/>
            <person name="Sun H."/>
            <person name="Tunlid A."/>
            <person name="Henrissat B."/>
            <person name="Grigoriev I.V."/>
            <person name="Hibbett D.S."/>
            <person name="Martin F."/>
        </authorList>
    </citation>
    <scope>NUCLEOTIDE SEQUENCE [LARGE SCALE GENOMIC DNA]</scope>
    <source>
        <strain evidence="2">Foug A</strain>
    </source>
</reference>
<evidence type="ECO:0000313" key="1">
    <source>
        <dbReference type="EMBL" id="KIM50030.1"/>
    </source>
</evidence>
<protein>
    <submittedName>
        <fullName evidence="1">Uncharacterized protein</fullName>
    </submittedName>
</protein>
<organism evidence="1 2">
    <name type="scientific">Scleroderma citrinum Foug A</name>
    <dbReference type="NCBI Taxonomy" id="1036808"/>
    <lineage>
        <taxon>Eukaryota</taxon>
        <taxon>Fungi</taxon>
        <taxon>Dikarya</taxon>
        <taxon>Basidiomycota</taxon>
        <taxon>Agaricomycotina</taxon>
        <taxon>Agaricomycetes</taxon>
        <taxon>Agaricomycetidae</taxon>
        <taxon>Boletales</taxon>
        <taxon>Sclerodermatineae</taxon>
        <taxon>Sclerodermataceae</taxon>
        <taxon>Scleroderma</taxon>
    </lineage>
</organism>
<keyword evidence="2" id="KW-1185">Reference proteome</keyword>
<evidence type="ECO:0000313" key="2">
    <source>
        <dbReference type="Proteomes" id="UP000053989"/>
    </source>
</evidence>
<dbReference type="Proteomes" id="UP000053989">
    <property type="component" value="Unassembled WGS sequence"/>
</dbReference>